<dbReference type="PANTHER" id="PTHR46285:SF4">
    <property type="entry name" value="BNAC02G09150D PROTEIN"/>
    <property type="match status" value="1"/>
</dbReference>
<keyword evidence="3 6" id="KW-0812">Transmembrane</keyword>
<dbReference type="Proteomes" id="UP000886595">
    <property type="component" value="Unassembled WGS sequence"/>
</dbReference>
<evidence type="ECO:0000256" key="5">
    <source>
        <dbReference type="ARBA" id="ARBA00023136"/>
    </source>
</evidence>
<dbReference type="AlphaFoldDB" id="A0A8X7R7J1"/>
<dbReference type="GO" id="GO:0016020">
    <property type="term" value="C:membrane"/>
    <property type="evidence" value="ECO:0007669"/>
    <property type="project" value="UniProtKB-SubCell"/>
</dbReference>
<gene>
    <name evidence="7" type="ORF">Bca52824_051189</name>
</gene>
<evidence type="ECO:0000256" key="3">
    <source>
        <dbReference type="ARBA" id="ARBA00022692"/>
    </source>
</evidence>
<evidence type="ECO:0000256" key="1">
    <source>
        <dbReference type="ARBA" id="ARBA00004141"/>
    </source>
</evidence>
<evidence type="ECO:0000313" key="7">
    <source>
        <dbReference type="EMBL" id="KAG2279969.1"/>
    </source>
</evidence>
<evidence type="ECO:0000256" key="2">
    <source>
        <dbReference type="ARBA" id="ARBA00006948"/>
    </source>
</evidence>
<comment type="similarity">
    <text evidence="2">Belongs to the TMEM45 family.</text>
</comment>
<name>A0A8X7R7J1_BRACI</name>
<sequence length="106" mass="12289">MACMLWTPSLVPKDCFLHIEEGKHTIRCSSVKGLHRALSLVNIQFSLFLVGVTIFAMWFYNFLQRIYGEKIEYSELRTKESKDIEIMMTMVEVHDTESRNGVKSLA</sequence>
<comment type="subcellular location">
    <subcellularLocation>
        <location evidence="1">Membrane</location>
        <topology evidence="1">Multi-pass membrane protein</topology>
    </subcellularLocation>
</comment>
<accession>A0A8X7R7J1</accession>
<evidence type="ECO:0000256" key="4">
    <source>
        <dbReference type="ARBA" id="ARBA00022989"/>
    </source>
</evidence>
<protein>
    <submittedName>
        <fullName evidence="7">Uncharacterized protein</fullName>
    </submittedName>
</protein>
<reference evidence="7 8" key="1">
    <citation type="submission" date="2020-02" db="EMBL/GenBank/DDBJ databases">
        <authorList>
            <person name="Ma Q."/>
            <person name="Huang Y."/>
            <person name="Song X."/>
            <person name="Pei D."/>
        </authorList>
    </citation>
    <scope>NUCLEOTIDE SEQUENCE [LARGE SCALE GENOMIC DNA]</scope>
    <source>
        <strain evidence="7">Sxm20200214</strain>
        <tissue evidence="7">Leaf</tissue>
    </source>
</reference>
<dbReference type="PANTHER" id="PTHR46285">
    <property type="entry name" value="PROTEINASE INHIBITOR I4, SERPIN (DUF716)-RELATED"/>
    <property type="match status" value="1"/>
</dbReference>
<dbReference type="Pfam" id="PF04819">
    <property type="entry name" value="DUF716"/>
    <property type="match status" value="1"/>
</dbReference>
<keyword evidence="8" id="KW-1185">Reference proteome</keyword>
<proteinExistence type="inferred from homology"/>
<comment type="caution">
    <text evidence="7">The sequence shown here is derived from an EMBL/GenBank/DDBJ whole genome shotgun (WGS) entry which is preliminary data.</text>
</comment>
<dbReference type="OrthoDB" id="551896at2759"/>
<dbReference type="InterPro" id="IPR006904">
    <property type="entry name" value="DUF716"/>
</dbReference>
<keyword evidence="4 6" id="KW-1133">Transmembrane helix</keyword>
<feature type="transmembrane region" description="Helical" evidence="6">
    <location>
        <begin position="43"/>
        <end position="63"/>
    </location>
</feature>
<organism evidence="7 8">
    <name type="scientific">Brassica carinata</name>
    <name type="common">Ethiopian mustard</name>
    <name type="synonym">Abyssinian cabbage</name>
    <dbReference type="NCBI Taxonomy" id="52824"/>
    <lineage>
        <taxon>Eukaryota</taxon>
        <taxon>Viridiplantae</taxon>
        <taxon>Streptophyta</taxon>
        <taxon>Embryophyta</taxon>
        <taxon>Tracheophyta</taxon>
        <taxon>Spermatophyta</taxon>
        <taxon>Magnoliopsida</taxon>
        <taxon>eudicotyledons</taxon>
        <taxon>Gunneridae</taxon>
        <taxon>Pentapetalae</taxon>
        <taxon>rosids</taxon>
        <taxon>malvids</taxon>
        <taxon>Brassicales</taxon>
        <taxon>Brassicaceae</taxon>
        <taxon>Brassiceae</taxon>
        <taxon>Brassica</taxon>
    </lineage>
</organism>
<evidence type="ECO:0000313" key="8">
    <source>
        <dbReference type="Proteomes" id="UP000886595"/>
    </source>
</evidence>
<dbReference type="EMBL" id="JAAMPC010000011">
    <property type="protein sequence ID" value="KAG2279969.1"/>
    <property type="molecule type" value="Genomic_DNA"/>
</dbReference>
<evidence type="ECO:0000256" key="6">
    <source>
        <dbReference type="SAM" id="Phobius"/>
    </source>
</evidence>
<keyword evidence="5 6" id="KW-0472">Membrane</keyword>